<keyword evidence="9" id="KW-1185">Reference proteome</keyword>
<dbReference type="Proteomes" id="UP001221142">
    <property type="component" value="Unassembled WGS sequence"/>
</dbReference>
<feature type="domain" description="AAA+ ATPase" evidence="7">
    <location>
        <begin position="103"/>
        <end position="242"/>
    </location>
</feature>
<keyword evidence="8" id="KW-0378">Hydrolase</keyword>
<evidence type="ECO:0000256" key="1">
    <source>
        <dbReference type="ARBA" id="ARBA00004173"/>
    </source>
</evidence>
<evidence type="ECO:0000259" key="7">
    <source>
        <dbReference type="SMART" id="SM00382"/>
    </source>
</evidence>
<evidence type="ECO:0000256" key="3">
    <source>
        <dbReference type="ARBA" id="ARBA00022840"/>
    </source>
</evidence>
<evidence type="ECO:0000313" key="9">
    <source>
        <dbReference type="Proteomes" id="UP001221142"/>
    </source>
</evidence>
<evidence type="ECO:0000256" key="4">
    <source>
        <dbReference type="ARBA" id="ARBA00023128"/>
    </source>
</evidence>
<protein>
    <submittedName>
        <fullName evidence="8">P-loop containing nucleoside triphosphate hydrolase protein</fullName>
    </submittedName>
</protein>
<dbReference type="InterPro" id="IPR003959">
    <property type="entry name" value="ATPase_AAA_core"/>
</dbReference>
<accession>A0AAD7B739</accession>
<keyword evidence="2 5" id="KW-0547">Nucleotide-binding</keyword>
<dbReference type="SMART" id="SM00382">
    <property type="entry name" value="AAA"/>
    <property type="match status" value="1"/>
</dbReference>
<feature type="compositionally biased region" description="Basic and acidic residues" evidence="6">
    <location>
        <begin position="1"/>
        <end position="23"/>
    </location>
</feature>
<comment type="subcellular location">
    <subcellularLocation>
        <location evidence="1">Mitochondrion</location>
    </subcellularLocation>
</comment>
<keyword evidence="4" id="KW-0496">Mitochondrion</keyword>
<dbReference type="PANTHER" id="PTHR45644:SF56">
    <property type="entry name" value="AAA ATPASE, PUTATIVE (AFU_ORTHOLOGUE AFUA_2G12920)-RELATED"/>
    <property type="match status" value="1"/>
</dbReference>
<dbReference type="InterPro" id="IPR003593">
    <property type="entry name" value="AAA+_ATPase"/>
</dbReference>
<evidence type="ECO:0000256" key="5">
    <source>
        <dbReference type="RuleBase" id="RU003651"/>
    </source>
</evidence>
<dbReference type="Gene3D" id="3.40.50.300">
    <property type="entry name" value="P-loop containing nucleotide triphosphate hydrolases"/>
    <property type="match status" value="1"/>
</dbReference>
<dbReference type="SUPFAM" id="SSF52540">
    <property type="entry name" value="P-loop containing nucleoside triphosphate hydrolases"/>
    <property type="match status" value="1"/>
</dbReference>
<evidence type="ECO:0000313" key="8">
    <source>
        <dbReference type="EMBL" id="KAJ7612169.1"/>
    </source>
</evidence>
<dbReference type="InterPro" id="IPR003960">
    <property type="entry name" value="ATPase_AAA_CS"/>
</dbReference>
<dbReference type="InterPro" id="IPR027417">
    <property type="entry name" value="P-loop_NTPase"/>
</dbReference>
<dbReference type="Pfam" id="PF00004">
    <property type="entry name" value="AAA"/>
    <property type="match status" value="1"/>
</dbReference>
<reference evidence="8" key="1">
    <citation type="submission" date="2023-03" db="EMBL/GenBank/DDBJ databases">
        <title>Massive genome expansion in bonnet fungi (Mycena s.s.) driven by repeated elements and novel gene families across ecological guilds.</title>
        <authorList>
            <consortium name="Lawrence Berkeley National Laboratory"/>
            <person name="Harder C.B."/>
            <person name="Miyauchi S."/>
            <person name="Viragh M."/>
            <person name="Kuo A."/>
            <person name="Thoen E."/>
            <person name="Andreopoulos B."/>
            <person name="Lu D."/>
            <person name="Skrede I."/>
            <person name="Drula E."/>
            <person name="Henrissat B."/>
            <person name="Morin E."/>
            <person name="Kohler A."/>
            <person name="Barry K."/>
            <person name="LaButti K."/>
            <person name="Morin E."/>
            <person name="Salamov A."/>
            <person name="Lipzen A."/>
            <person name="Mereny Z."/>
            <person name="Hegedus B."/>
            <person name="Baldrian P."/>
            <person name="Stursova M."/>
            <person name="Weitz H."/>
            <person name="Taylor A."/>
            <person name="Grigoriev I.V."/>
            <person name="Nagy L.G."/>
            <person name="Martin F."/>
            <person name="Kauserud H."/>
        </authorList>
    </citation>
    <scope>NUCLEOTIDE SEQUENCE</scope>
    <source>
        <strain evidence="8">9284</strain>
    </source>
</reference>
<proteinExistence type="inferred from homology"/>
<sequence>MSAADTEFHLEVKVEESKSESEAKQSSQEPQAVVDPIVTRVKSESLDKYERELIGCIVDPTTISTSFDDVCVAPELIDTLRMAVSHPLLFPDAYSTGILAEESLGGVLLFGPPGTGKTMACRAVAKECGARMLQLQSSHLQNCYVGETEKMIAGAFRLARRLGPCVMFIDEIEGLFSKRDDSSKPWHRAMVTEFTQEMDGLSTARANLKAGLIVIGATNRPQDLDSAVVRRLSRRILVDLPSMAQRKAIITRYLRDENVDPAIDIDALALDTTLFSGSDLRHLVHCAAMTALKEITPNTWRIQYGADGALIPSDEPLPARVIQPKHFDVALNQISASSATNQRELEQLRRWDKELYRSGYRG</sequence>
<name>A0AAD7B739_9AGAR</name>
<organism evidence="8 9">
    <name type="scientific">Roridomyces roridus</name>
    <dbReference type="NCBI Taxonomy" id="1738132"/>
    <lineage>
        <taxon>Eukaryota</taxon>
        <taxon>Fungi</taxon>
        <taxon>Dikarya</taxon>
        <taxon>Basidiomycota</taxon>
        <taxon>Agaricomycotina</taxon>
        <taxon>Agaricomycetes</taxon>
        <taxon>Agaricomycetidae</taxon>
        <taxon>Agaricales</taxon>
        <taxon>Marasmiineae</taxon>
        <taxon>Mycenaceae</taxon>
        <taxon>Roridomyces</taxon>
    </lineage>
</organism>
<comment type="similarity">
    <text evidence="5">Belongs to the AAA ATPase family.</text>
</comment>
<dbReference type="Gene3D" id="1.10.8.60">
    <property type="match status" value="1"/>
</dbReference>
<dbReference type="GO" id="GO:0005524">
    <property type="term" value="F:ATP binding"/>
    <property type="evidence" value="ECO:0007669"/>
    <property type="project" value="UniProtKB-KW"/>
</dbReference>
<dbReference type="GO" id="GO:0016887">
    <property type="term" value="F:ATP hydrolysis activity"/>
    <property type="evidence" value="ECO:0007669"/>
    <property type="project" value="InterPro"/>
</dbReference>
<dbReference type="GO" id="GO:0005741">
    <property type="term" value="C:mitochondrial outer membrane"/>
    <property type="evidence" value="ECO:0007669"/>
    <property type="project" value="TreeGrafter"/>
</dbReference>
<feature type="region of interest" description="Disordered" evidence="6">
    <location>
        <begin position="1"/>
        <end position="32"/>
    </location>
</feature>
<dbReference type="PROSITE" id="PS00674">
    <property type="entry name" value="AAA"/>
    <property type="match status" value="1"/>
</dbReference>
<dbReference type="PANTHER" id="PTHR45644">
    <property type="entry name" value="AAA ATPASE, PUTATIVE (AFU_ORTHOLOGUE AFUA_2G12920)-RELATED-RELATED"/>
    <property type="match status" value="1"/>
</dbReference>
<gene>
    <name evidence="8" type="ORF">FB45DRAFT_760146</name>
</gene>
<comment type="caution">
    <text evidence="8">The sequence shown here is derived from an EMBL/GenBank/DDBJ whole genome shotgun (WGS) entry which is preliminary data.</text>
</comment>
<dbReference type="InterPro" id="IPR051701">
    <property type="entry name" value="Mito_OM_Translocase_MSP1"/>
</dbReference>
<keyword evidence="3 5" id="KW-0067">ATP-binding</keyword>
<evidence type="ECO:0000256" key="2">
    <source>
        <dbReference type="ARBA" id="ARBA00022741"/>
    </source>
</evidence>
<evidence type="ECO:0000256" key="6">
    <source>
        <dbReference type="SAM" id="MobiDB-lite"/>
    </source>
</evidence>
<dbReference type="AlphaFoldDB" id="A0AAD7B739"/>
<dbReference type="EMBL" id="JARKIF010000031">
    <property type="protein sequence ID" value="KAJ7612169.1"/>
    <property type="molecule type" value="Genomic_DNA"/>
</dbReference>